<dbReference type="Gene3D" id="3.40.720.10">
    <property type="entry name" value="Alkaline Phosphatase, subunit A"/>
    <property type="match status" value="1"/>
</dbReference>
<dbReference type="PANTHER" id="PTHR10151:SF120">
    <property type="entry name" value="BIS(5'-ADENOSYL)-TRIPHOSPHATASE"/>
    <property type="match status" value="1"/>
</dbReference>
<dbReference type="InterPro" id="IPR002591">
    <property type="entry name" value="Phosphodiest/P_Trfase"/>
</dbReference>
<sequence length="378" mass="40341">MTSIVPGRPPQAVTLADVMPSCVASLSGAPNALGLGPARSAIVLLVDGLGSSSLGARRGHARTLAGRPGSLWSGFPTTTASALTTLTTGVLPGEHGLVGYSVLDGDRDRVVKQLSGWDAGMRPDTWQRSSTVFERAAEHGVTSIAVGPKRYSSSGLTEAILSGARYESAERLGDRFDRAREVAESARASLVYLYVPELDMIAHRAGWESDEWTAALEELDGEVRRLVDRLPSDVGLLVTADHGIIDVGERKRIVFGDRSELVDGIRHVAGEPRCLQLHFDTDAPADLRDATLAAWRAAEADRAWVVTRDEAVSAGWFGEVDPVVMPRIGDVLVAARRGVVYYDGRDTGGAPGSMIGQHGSWSSEETQVPLKRFGAYSS</sequence>
<protein>
    <submittedName>
        <fullName evidence="1">Alkaline phosphatase family protein</fullName>
    </submittedName>
    <submittedName>
        <fullName evidence="2">Putative AlkP superfamily pyrophosphatase or phosphodiesterase</fullName>
    </submittedName>
</protein>
<dbReference type="PANTHER" id="PTHR10151">
    <property type="entry name" value="ECTONUCLEOTIDE PYROPHOSPHATASE/PHOSPHODIESTERASE"/>
    <property type="match status" value="1"/>
</dbReference>
<dbReference type="Pfam" id="PF01663">
    <property type="entry name" value="Phosphodiest"/>
    <property type="match status" value="1"/>
</dbReference>
<dbReference type="EMBL" id="JACGWW010000001">
    <property type="protein sequence ID" value="MBA8812786.1"/>
    <property type="molecule type" value="Genomic_DNA"/>
</dbReference>
<evidence type="ECO:0000313" key="2">
    <source>
        <dbReference type="EMBL" id="MBA8812786.1"/>
    </source>
</evidence>
<dbReference type="EMBL" id="BJUV01000005">
    <property type="protein sequence ID" value="GEK82413.1"/>
    <property type="molecule type" value="Genomic_DNA"/>
</dbReference>
<gene>
    <name evidence="2" type="ORF">FB463_001010</name>
    <name evidence="1" type="ORF">FFA01_07220</name>
</gene>
<proteinExistence type="predicted"/>
<dbReference type="Proteomes" id="UP000321154">
    <property type="component" value="Unassembled WGS sequence"/>
</dbReference>
<accession>A0A7W3PID2</accession>
<dbReference type="RefSeq" id="WP_146853091.1">
    <property type="nucleotide sequence ID" value="NZ_BAAAHR010000002.1"/>
</dbReference>
<dbReference type="AlphaFoldDB" id="A0A7W3PID2"/>
<reference evidence="1 3" key="1">
    <citation type="submission" date="2019-07" db="EMBL/GenBank/DDBJ databases">
        <title>Whole genome shotgun sequence of Frigoribacterium faeni NBRC 103066.</title>
        <authorList>
            <person name="Hosoyama A."/>
            <person name="Uohara A."/>
            <person name="Ohji S."/>
            <person name="Ichikawa N."/>
        </authorList>
    </citation>
    <scope>NUCLEOTIDE SEQUENCE [LARGE SCALE GENOMIC DNA]</scope>
    <source>
        <strain evidence="1 3">NBRC 103066</strain>
    </source>
</reference>
<dbReference type="OrthoDB" id="9779267at2"/>
<evidence type="ECO:0000313" key="4">
    <source>
        <dbReference type="Proteomes" id="UP000522688"/>
    </source>
</evidence>
<dbReference type="InterPro" id="IPR017850">
    <property type="entry name" value="Alkaline_phosphatase_core_sf"/>
</dbReference>
<dbReference type="Proteomes" id="UP000522688">
    <property type="component" value="Unassembled WGS sequence"/>
</dbReference>
<organism evidence="2 4">
    <name type="scientific">Frigoribacterium faeni</name>
    <dbReference type="NCBI Taxonomy" id="145483"/>
    <lineage>
        <taxon>Bacteria</taxon>
        <taxon>Bacillati</taxon>
        <taxon>Actinomycetota</taxon>
        <taxon>Actinomycetes</taxon>
        <taxon>Micrococcales</taxon>
        <taxon>Microbacteriaceae</taxon>
        <taxon>Frigoribacterium</taxon>
    </lineage>
</organism>
<evidence type="ECO:0000313" key="3">
    <source>
        <dbReference type="Proteomes" id="UP000321154"/>
    </source>
</evidence>
<name>A0A7W3PID2_9MICO</name>
<reference evidence="2 4" key="2">
    <citation type="submission" date="2020-07" db="EMBL/GenBank/DDBJ databases">
        <title>Sequencing the genomes of 1000 actinobacteria strains.</title>
        <authorList>
            <person name="Klenk H.-P."/>
        </authorList>
    </citation>
    <scope>NUCLEOTIDE SEQUENCE [LARGE SCALE GENOMIC DNA]</scope>
    <source>
        <strain evidence="2 4">DSM 10309</strain>
    </source>
</reference>
<dbReference type="SUPFAM" id="SSF53649">
    <property type="entry name" value="Alkaline phosphatase-like"/>
    <property type="match status" value="1"/>
</dbReference>
<dbReference type="GO" id="GO:0016787">
    <property type="term" value="F:hydrolase activity"/>
    <property type="evidence" value="ECO:0007669"/>
    <property type="project" value="UniProtKB-ARBA"/>
</dbReference>
<keyword evidence="3" id="KW-1185">Reference proteome</keyword>
<comment type="caution">
    <text evidence="2">The sequence shown here is derived from an EMBL/GenBank/DDBJ whole genome shotgun (WGS) entry which is preliminary data.</text>
</comment>
<evidence type="ECO:0000313" key="1">
    <source>
        <dbReference type="EMBL" id="GEK82413.1"/>
    </source>
</evidence>